<keyword evidence="8" id="KW-1185">Reference proteome</keyword>
<keyword evidence="2 5" id="KW-0812">Transmembrane</keyword>
<dbReference type="RefSeq" id="WP_340336831.1">
    <property type="nucleotide sequence ID" value="NZ_JBBKZS010000008.1"/>
</dbReference>
<dbReference type="InterPro" id="IPR003807">
    <property type="entry name" value="DUF202"/>
</dbReference>
<feature type="transmembrane region" description="Helical" evidence="5">
    <location>
        <begin position="12"/>
        <end position="32"/>
    </location>
</feature>
<evidence type="ECO:0000313" key="7">
    <source>
        <dbReference type="EMBL" id="MEJ8856756.1"/>
    </source>
</evidence>
<dbReference type="Proteomes" id="UP001367030">
    <property type="component" value="Unassembled WGS sequence"/>
</dbReference>
<organism evidence="7 8">
    <name type="scientific">Variovorax robiniae</name>
    <dbReference type="NCBI Taxonomy" id="1836199"/>
    <lineage>
        <taxon>Bacteria</taxon>
        <taxon>Pseudomonadati</taxon>
        <taxon>Pseudomonadota</taxon>
        <taxon>Betaproteobacteria</taxon>
        <taxon>Burkholderiales</taxon>
        <taxon>Comamonadaceae</taxon>
        <taxon>Variovorax</taxon>
    </lineage>
</organism>
<evidence type="ECO:0000256" key="1">
    <source>
        <dbReference type="ARBA" id="ARBA00004127"/>
    </source>
</evidence>
<dbReference type="EMBL" id="JBBKZS010000008">
    <property type="protein sequence ID" value="MEJ8856756.1"/>
    <property type="molecule type" value="Genomic_DNA"/>
</dbReference>
<feature type="transmembrane region" description="Helical" evidence="5">
    <location>
        <begin position="79"/>
        <end position="99"/>
    </location>
</feature>
<evidence type="ECO:0000313" key="8">
    <source>
        <dbReference type="Proteomes" id="UP001367030"/>
    </source>
</evidence>
<keyword evidence="4 5" id="KW-0472">Membrane</keyword>
<proteinExistence type="predicted"/>
<keyword evidence="3 5" id="KW-1133">Transmembrane helix</keyword>
<evidence type="ECO:0000256" key="4">
    <source>
        <dbReference type="ARBA" id="ARBA00023136"/>
    </source>
</evidence>
<name>A0ABU8XAK9_9BURK</name>
<reference evidence="7 8" key="1">
    <citation type="submission" date="2024-03" db="EMBL/GenBank/DDBJ databases">
        <title>Novel species of the genus Variovorax.</title>
        <authorList>
            <person name="Liu Q."/>
            <person name="Xin Y.-H."/>
        </authorList>
    </citation>
    <scope>NUCLEOTIDE SEQUENCE [LARGE SCALE GENOMIC DNA]</scope>
    <source>
        <strain evidence="7 8">KACC 18901</strain>
    </source>
</reference>
<feature type="domain" description="DUF202" evidence="6">
    <location>
        <begin position="3"/>
        <end position="62"/>
    </location>
</feature>
<evidence type="ECO:0000256" key="5">
    <source>
        <dbReference type="SAM" id="Phobius"/>
    </source>
</evidence>
<gene>
    <name evidence="7" type="ORF">WKW79_19430</name>
</gene>
<dbReference type="Pfam" id="PF02656">
    <property type="entry name" value="DUF202"/>
    <property type="match status" value="1"/>
</dbReference>
<evidence type="ECO:0000259" key="6">
    <source>
        <dbReference type="Pfam" id="PF02656"/>
    </source>
</evidence>
<protein>
    <submittedName>
        <fullName evidence="7">DUF202 domain-containing protein</fullName>
    </submittedName>
</protein>
<evidence type="ECO:0000256" key="3">
    <source>
        <dbReference type="ARBA" id="ARBA00022989"/>
    </source>
</evidence>
<comment type="subcellular location">
    <subcellularLocation>
        <location evidence="1">Endomembrane system</location>
        <topology evidence="1">Multi-pass membrane protein</topology>
    </subcellularLocation>
</comment>
<evidence type="ECO:0000256" key="2">
    <source>
        <dbReference type="ARBA" id="ARBA00022692"/>
    </source>
</evidence>
<comment type="caution">
    <text evidence="7">The sequence shown here is derived from an EMBL/GenBank/DDBJ whole genome shotgun (WGS) entry which is preliminary data.</text>
</comment>
<accession>A0ABU8XAK9</accession>
<sequence length="100" mass="10430">MRDPGLQPERTAMAWTRTAISAMVSAVVYLKMALTANSLLLGVGGAVLLFGALGLVLISMRRRVDLVDVNKRAAPAGHLLKWTAIVVCVGAVAAVASAML</sequence>
<feature type="transmembrane region" description="Helical" evidence="5">
    <location>
        <begin position="38"/>
        <end position="58"/>
    </location>
</feature>